<protein>
    <submittedName>
        <fullName evidence="1">Uncharacterized protein</fullName>
    </submittedName>
</protein>
<dbReference type="EMBL" id="GBRH01263090">
    <property type="protein sequence ID" value="JAD34805.1"/>
    <property type="molecule type" value="Transcribed_RNA"/>
</dbReference>
<organism evidence="1">
    <name type="scientific">Arundo donax</name>
    <name type="common">Giant reed</name>
    <name type="synonym">Donax arundinaceus</name>
    <dbReference type="NCBI Taxonomy" id="35708"/>
    <lineage>
        <taxon>Eukaryota</taxon>
        <taxon>Viridiplantae</taxon>
        <taxon>Streptophyta</taxon>
        <taxon>Embryophyta</taxon>
        <taxon>Tracheophyta</taxon>
        <taxon>Spermatophyta</taxon>
        <taxon>Magnoliopsida</taxon>
        <taxon>Liliopsida</taxon>
        <taxon>Poales</taxon>
        <taxon>Poaceae</taxon>
        <taxon>PACMAD clade</taxon>
        <taxon>Arundinoideae</taxon>
        <taxon>Arundineae</taxon>
        <taxon>Arundo</taxon>
    </lineage>
</organism>
<name>A0A0A8ZDI6_ARUDO</name>
<reference evidence="1" key="2">
    <citation type="journal article" date="2015" name="Data Brief">
        <title>Shoot transcriptome of the giant reed, Arundo donax.</title>
        <authorList>
            <person name="Barrero R.A."/>
            <person name="Guerrero F.D."/>
            <person name="Moolhuijzen P."/>
            <person name="Goolsby J.A."/>
            <person name="Tidwell J."/>
            <person name="Bellgard S.E."/>
            <person name="Bellgard M.I."/>
        </authorList>
    </citation>
    <scope>NUCLEOTIDE SEQUENCE</scope>
    <source>
        <tissue evidence="1">Shoot tissue taken approximately 20 cm above the soil surface</tissue>
    </source>
</reference>
<evidence type="ECO:0000313" key="1">
    <source>
        <dbReference type="EMBL" id="JAD34805.1"/>
    </source>
</evidence>
<reference evidence="1" key="1">
    <citation type="submission" date="2014-09" db="EMBL/GenBank/DDBJ databases">
        <authorList>
            <person name="Magalhaes I.L.F."/>
            <person name="Oliveira U."/>
            <person name="Santos F.R."/>
            <person name="Vidigal T.H.D.A."/>
            <person name="Brescovit A.D."/>
            <person name="Santos A.J."/>
        </authorList>
    </citation>
    <scope>NUCLEOTIDE SEQUENCE</scope>
    <source>
        <tissue evidence="1">Shoot tissue taken approximately 20 cm above the soil surface</tissue>
    </source>
</reference>
<proteinExistence type="predicted"/>
<dbReference type="AlphaFoldDB" id="A0A0A8ZDI6"/>
<sequence>MPMNRLSFIGSCYCCPLTFYNWCTSCA</sequence>
<accession>A0A0A8ZDI6</accession>